<dbReference type="EMBL" id="JACHJD010000026">
    <property type="protein sequence ID" value="MBB5109352.1"/>
    <property type="molecule type" value="Genomic_DNA"/>
</dbReference>
<dbReference type="AlphaFoldDB" id="A0A7W8B3N0"/>
<comment type="caution">
    <text evidence="2">The sequence shown here is derived from an EMBL/GenBank/DDBJ whole genome shotgun (WGS) entry which is preliminary data.</text>
</comment>
<feature type="compositionally biased region" description="Gly residues" evidence="1">
    <location>
        <begin position="66"/>
        <end position="84"/>
    </location>
</feature>
<dbReference type="RefSeq" id="WP_229879709.1">
    <property type="nucleotide sequence ID" value="NZ_BMSQ01000030.1"/>
</dbReference>
<evidence type="ECO:0008006" key="4">
    <source>
        <dbReference type="Google" id="ProtNLM"/>
    </source>
</evidence>
<organism evidence="2 3">
    <name type="scientific">Streptomyces spectabilis</name>
    <dbReference type="NCBI Taxonomy" id="68270"/>
    <lineage>
        <taxon>Bacteria</taxon>
        <taxon>Bacillati</taxon>
        <taxon>Actinomycetota</taxon>
        <taxon>Actinomycetes</taxon>
        <taxon>Kitasatosporales</taxon>
        <taxon>Streptomycetaceae</taxon>
        <taxon>Streptomyces</taxon>
    </lineage>
</organism>
<protein>
    <recommendedName>
        <fullName evidence="4">ATP/GTP-binding protein</fullName>
    </recommendedName>
</protein>
<gene>
    <name evidence="2" type="ORF">FHS40_008480</name>
</gene>
<feature type="region of interest" description="Disordered" evidence="1">
    <location>
        <begin position="63"/>
        <end position="84"/>
    </location>
</feature>
<dbReference type="Proteomes" id="UP000549009">
    <property type="component" value="Unassembled WGS sequence"/>
</dbReference>
<evidence type="ECO:0000313" key="3">
    <source>
        <dbReference type="Proteomes" id="UP000549009"/>
    </source>
</evidence>
<reference evidence="2 3" key="1">
    <citation type="submission" date="2020-08" db="EMBL/GenBank/DDBJ databases">
        <title>Genomic Encyclopedia of Type Strains, Phase III (KMG-III): the genomes of soil and plant-associated and newly described type strains.</title>
        <authorList>
            <person name="Whitman W."/>
        </authorList>
    </citation>
    <scope>NUCLEOTIDE SEQUENCE [LARGE SCALE GENOMIC DNA]</scope>
    <source>
        <strain evidence="2 3">CECT 3146</strain>
    </source>
</reference>
<proteinExistence type="predicted"/>
<keyword evidence="3" id="KW-1185">Reference proteome</keyword>
<name>A0A7W8B3N0_STRST</name>
<evidence type="ECO:0000313" key="2">
    <source>
        <dbReference type="EMBL" id="MBB5109352.1"/>
    </source>
</evidence>
<sequence>MDDHQDHDAWQPHLLRRPLPALLTGALLAVALPGLARAGTGVPVKGSGVCPGKPSYVTVCAEKPGRGGGDTGRGGAPAGRGKGVGKGAVRPALCAVERLDPQPPASDPLWKGHKPGDGAIYTRVCLDDALGLAPGGIAGGAPQVFWAAEDPAVDVDPEQLARRAVDSMLLTGPDIASPRADGTYTVGVPMWMWVTPSPTTFGPNTAEASLAGVTVSATAKVSTIAWSMGDSATVTCTGPGTKYRAGYGLSASPTCGHRYKTSSRDRSDGRFTGRAVATWTVRWHVTGGGEAGEFTEVRESGLSVSVGEMRVLD</sequence>
<accession>A0A7W8B3N0</accession>
<evidence type="ECO:0000256" key="1">
    <source>
        <dbReference type="SAM" id="MobiDB-lite"/>
    </source>
</evidence>